<dbReference type="AlphaFoldDB" id="A0A178UYP4"/>
<organism evidence="3 4">
    <name type="scientific">Arabidopsis thaliana</name>
    <name type="common">Mouse-ear cress</name>
    <dbReference type="NCBI Taxonomy" id="3702"/>
    <lineage>
        <taxon>Eukaryota</taxon>
        <taxon>Viridiplantae</taxon>
        <taxon>Streptophyta</taxon>
        <taxon>Embryophyta</taxon>
        <taxon>Tracheophyta</taxon>
        <taxon>Spermatophyta</taxon>
        <taxon>Magnoliopsida</taxon>
        <taxon>eudicotyledons</taxon>
        <taxon>Gunneridae</taxon>
        <taxon>Pentapetalae</taxon>
        <taxon>rosids</taxon>
        <taxon>malvids</taxon>
        <taxon>Brassicales</taxon>
        <taxon>Brassicaceae</taxon>
        <taxon>Camelineae</taxon>
        <taxon>Arabidopsis</taxon>
    </lineage>
</organism>
<dbReference type="InterPro" id="IPR050354">
    <property type="entry name" value="F-box/kelch-repeat_ARATH"/>
</dbReference>
<sequence length="589" mass="67890">MSSEVEPPQKKKQPWLPDYIVENCLAHISRSYYPKLSLVSSPFALSSYPKSSTKRDIASTTEEYFFHVCLQLPKSPLPTWYTLWIKPDQIEKKKKINTFTGNTRLVQIPSSYHYPFDLVFIFNLYGAMRSSKAMVRPPSYGLFVHPGQFGDKHIWCEVIALERRNGNGDDYEIWGNVEWTNVVLTVPGSYVFPESCLTLMVTFWAETAASAATTSKGEPPSKKRKTNPSPPPSLLSLPDVLILNCLSRIPKSYYPKLSIVSKTFRDLIISIDLNHARFHHKTQEHFFHVCLKLPDRPLPSWYTLWIKPQGFDDKEEEKKKKKKSTLVQVPSSYASQTPLLVVGIDSDVYAFKQCYPPSRVMFVRNKECVIWRNAPDMTVARANPVAYVFDRKIYVMGGCAETESANWGEVFDPKTQTWEPLPVPSPELRFSSMIRKIEMIQGKFYVRSNDSKDSVYDPIREKWNVAAKPQLNDSRCSVGNVWYSCRPNSFLWFDNEIKNWRLIKGLSSLNHSCRSGLIETVCYDGNLLLLWDKPTKPRRRVCEDKYICCALISFNKRKNGQVWGKVEWSNVVLTVPSSYRFLRSTVIRT</sequence>
<dbReference type="PANTHER" id="PTHR24414">
    <property type="entry name" value="F-BOX/KELCH-REPEAT PROTEIN SKIP4"/>
    <property type="match status" value="1"/>
</dbReference>
<dbReference type="SUPFAM" id="SSF81383">
    <property type="entry name" value="F-box domain"/>
    <property type="match status" value="1"/>
</dbReference>
<evidence type="ECO:0000259" key="2">
    <source>
        <dbReference type="SMART" id="SM00256"/>
    </source>
</evidence>
<evidence type="ECO:0000313" key="3">
    <source>
        <dbReference type="EMBL" id="OAO97791.1"/>
    </source>
</evidence>
<protein>
    <recommendedName>
        <fullName evidence="2">F-box domain-containing protein</fullName>
    </recommendedName>
</protein>
<dbReference type="InterPro" id="IPR001810">
    <property type="entry name" value="F-box_dom"/>
</dbReference>
<evidence type="ECO:0000313" key="4">
    <source>
        <dbReference type="Proteomes" id="UP000078284"/>
    </source>
</evidence>
<dbReference type="Pfam" id="PF25210">
    <property type="entry name" value="Kelch_FKB95"/>
    <property type="match status" value="1"/>
</dbReference>
<reference evidence="4" key="1">
    <citation type="journal article" date="2016" name="Proc. Natl. Acad. Sci. U.S.A.">
        <title>Chromosome-level assembly of Arabidopsis thaliana Ler reveals the extent of translocation and inversion polymorphisms.</title>
        <authorList>
            <person name="Zapata L."/>
            <person name="Ding J."/>
            <person name="Willing E.M."/>
            <person name="Hartwig B."/>
            <person name="Bezdan D."/>
            <person name="Jiao W.B."/>
            <person name="Patel V."/>
            <person name="Velikkakam James G."/>
            <person name="Koornneef M."/>
            <person name="Ossowski S."/>
            <person name="Schneeberger K."/>
        </authorList>
    </citation>
    <scope>NUCLEOTIDE SEQUENCE [LARGE SCALE GENOMIC DNA]</scope>
    <source>
        <strain evidence="4">cv. Landsberg erecta</strain>
    </source>
</reference>
<dbReference type="PANTHER" id="PTHR24414:SF106">
    <property type="entry name" value="F-BOX DOMAIN-CONTAINING PROTEIN"/>
    <property type="match status" value="1"/>
</dbReference>
<accession>A0A178UYP4</accession>
<dbReference type="InterPro" id="IPR015915">
    <property type="entry name" value="Kelch-typ_b-propeller"/>
</dbReference>
<dbReference type="SUPFAM" id="SSF117281">
    <property type="entry name" value="Kelch motif"/>
    <property type="match status" value="1"/>
</dbReference>
<dbReference type="Pfam" id="PF00646">
    <property type="entry name" value="F-box"/>
    <property type="match status" value="1"/>
</dbReference>
<dbReference type="InterPro" id="IPR036047">
    <property type="entry name" value="F-box-like_dom_sf"/>
</dbReference>
<feature type="region of interest" description="Disordered" evidence="1">
    <location>
        <begin position="213"/>
        <end position="232"/>
    </location>
</feature>
<dbReference type="EMBL" id="LUHQ01000004">
    <property type="protein sequence ID" value="OAO97791.1"/>
    <property type="molecule type" value="Genomic_DNA"/>
</dbReference>
<proteinExistence type="predicted"/>
<evidence type="ECO:0000256" key="1">
    <source>
        <dbReference type="SAM" id="MobiDB-lite"/>
    </source>
</evidence>
<dbReference type="SMART" id="SM00256">
    <property type="entry name" value="FBOX"/>
    <property type="match status" value="2"/>
</dbReference>
<dbReference type="Proteomes" id="UP000078284">
    <property type="component" value="Chromosome 4"/>
</dbReference>
<comment type="caution">
    <text evidence="3">The sequence shown here is derived from an EMBL/GenBank/DDBJ whole genome shotgun (WGS) entry which is preliminary data.</text>
</comment>
<feature type="domain" description="F-box" evidence="2">
    <location>
        <begin position="16"/>
        <end position="67"/>
    </location>
</feature>
<dbReference type="Gene3D" id="2.120.10.80">
    <property type="entry name" value="Kelch-type beta propeller"/>
    <property type="match status" value="1"/>
</dbReference>
<feature type="domain" description="F-box" evidence="2">
    <location>
        <begin position="237"/>
        <end position="277"/>
    </location>
</feature>
<name>A0A178UYP4_ARATH</name>
<dbReference type="InterPro" id="IPR057499">
    <property type="entry name" value="Kelch_FKB95"/>
</dbReference>
<dbReference type="ExpressionAtlas" id="A0A178UYP4">
    <property type="expression patterns" value="baseline and differential"/>
</dbReference>
<gene>
    <name evidence="3" type="ordered locus">AXX17_At4g45140</name>
</gene>